<evidence type="ECO:0000313" key="2">
    <source>
        <dbReference type="Proteomes" id="UP000182987"/>
    </source>
</evidence>
<gene>
    <name evidence="1" type="ORF">BJI69_16000</name>
</gene>
<name>A0A0G9HJK1_9GAMM</name>
<sequence>MNASIDLIRRYHEAFNRADWPGMLALLDENVIHDLNQSGREVGRERFAAFLKRTTVSYDEQLKNVVVMTNDTGSRGAAEYMIHGVYRATDEGLPLAQGQSYALAGGAFFEIADSRILRVSNYYNLEDWLAQIRRIDVD</sequence>
<dbReference type="PATRIC" id="fig|1440763.5.peg.838"/>
<accession>A0A0G9HJK1</accession>
<dbReference type="OrthoDB" id="582835at2"/>
<dbReference type="NCBIfam" id="TIGR02096">
    <property type="entry name" value="ketosteroid isomerase-related protein"/>
    <property type="match status" value="1"/>
</dbReference>
<dbReference type="InterPro" id="IPR032710">
    <property type="entry name" value="NTF2-like_dom_sf"/>
</dbReference>
<dbReference type="RefSeq" id="WP_046966768.1">
    <property type="nucleotide sequence ID" value="NZ_CP017480.1"/>
</dbReference>
<proteinExistence type="predicted"/>
<dbReference type="KEGG" id="lrz:BJI69_16000"/>
<evidence type="ECO:0000313" key="1">
    <source>
        <dbReference type="EMBL" id="APG05254.1"/>
    </source>
</evidence>
<dbReference type="Proteomes" id="UP000182987">
    <property type="component" value="Chromosome"/>
</dbReference>
<dbReference type="Pfam" id="PF12680">
    <property type="entry name" value="SnoaL_2"/>
    <property type="match status" value="1"/>
</dbReference>
<dbReference type="InterPro" id="IPR037401">
    <property type="entry name" value="SnoaL-like"/>
</dbReference>
<dbReference type="EMBL" id="CP017480">
    <property type="protein sequence ID" value="APG05254.1"/>
    <property type="molecule type" value="Genomic_DNA"/>
</dbReference>
<dbReference type="Gene3D" id="3.10.450.50">
    <property type="match status" value="1"/>
</dbReference>
<organism evidence="1 2">
    <name type="scientific">Luteibacter rhizovicinus DSM 16549</name>
    <dbReference type="NCBI Taxonomy" id="1440763"/>
    <lineage>
        <taxon>Bacteria</taxon>
        <taxon>Pseudomonadati</taxon>
        <taxon>Pseudomonadota</taxon>
        <taxon>Gammaproteobacteria</taxon>
        <taxon>Lysobacterales</taxon>
        <taxon>Rhodanobacteraceae</taxon>
        <taxon>Luteibacter</taxon>
    </lineage>
</organism>
<dbReference type="STRING" id="1440763.BJI69_16000"/>
<reference evidence="2" key="1">
    <citation type="submission" date="2016-09" db="EMBL/GenBank/DDBJ databases">
        <authorList>
            <person name="Lysoe E."/>
        </authorList>
    </citation>
    <scope>NUCLEOTIDE SEQUENCE [LARGE SCALE GENOMIC DNA]</scope>
    <source>
        <strain evidence="2">LJ96T</strain>
    </source>
</reference>
<dbReference type="AlphaFoldDB" id="A0A0G9HJK1"/>
<dbReference type="InterPro" id="IPR011721">
    <property type="entry name" value="CHP02096"/>
</dbReference>
<protein>
    <submittedName>
        <fullName evidence="1">Isopropylmalate/homocitrate/citramalate synthase</fullName>
    </submittedName>
</protein>
<keyword evidence="2" id="KW-1185">Reference proteome</keyword>
<dbReference type="SUPFAM" id="SSF54427">
    <property type="entry name" value="NTF2-like"/>
    <property type="match status" value="1"/>
</dbReference>